<evidence type="ECO:0000313" key="1">
    <source>
        <dbReference type="EMBL" id="CAE2307741.1"/>
    </source>
</evidence>
<accession>A0A7S4KWS0</accession>
<dbReference type="EMBL" id="HBKN01025151">
    <property type="protein sequence ID" value="CAE2307741.1"/>
    <property type="molecule type" value="Transcribed_RNA"/>
</dbReference>
<organism evidence="1">
    <name type="scientific">Guillardia theta</name>
    <name type="common">Cryptophyte</name>
    <name type="synonym">Cryptomonas phi</name>
    <dbReference type="NCBI Taxonomy" id="55529"/>
    <lineage>
        <taxon>Eukaryota</taxon>
        <taxon>Cryptophyceae</taxon>
        <taxon>Pyrenomonadales</taxon>
        <taxon>Geminigeraceae</taxon>
        <taxon>Guillardia</taxon>
    </lineage>
</organism>
<protein>
    <recommendedName>
        <fullName evidence="2">Sfi1 spindle body domain-containing protein</fullName>
    </recommendedName>
</protein>
<evidence type="ECO:0008006" key="2">
    <source>
        <dbReference type="Google" id="ProtNLM"/>
    </source>
</evidence>
<gene>
    <name evidence="1" type="ORF">GTHE00462_LOCUS19561</name>
</gene>
<sequence length="606" mass="70538">MKDEVDISVRTRDSALLRTWLVHRWKRHVDVKLYQSVAFPTIERRIADNQSRGLKAAAIAAWSWLVCWRKTREFCSQVTEEMKMFASLFLTKCEGDVKKAVAYANKVDEEKKMSSLSERAGGNLASDLCLEAVQASHGDVDQAAQFVWLQEAWQRARVLAALTTSSRALDLWRDLCYQQRASRVFVWHRKLSMERRCLAGWRERWRVKAGRSQQLRRLVWRREVSSCWRGWMATVRCRQGELRVYELAMDMWSRKVSPGMLVRAPDAPSQVAARVCQLRVLLRVSRLVRRWSDLAKSVGWEKKRARGVLSVLLTMKLSAALSKWISTVRRRQLAVHNGIAVATMRVRRLAASHLRAWARLSSVACLRAKQQHAVSLRALSALADRARVRRALREHASSVAASHRRRVLARCLMGWDEEKVRLMLQKQQRKAADLLGTELSDSRGLELLRSTLDAWRDTLEEQRETVLELVRASRRRRVKSALEGFKACLFLERRGFNLTLFVVTWRAEAERRKRIRMRIEEMGRCQRLALLETFTSEWLRVSAALRILMASSKRSRLLVCFGGLKERTRWRRKLKGDAHTRAVELGEEAFAQWKKQRDEEKREDEE</sequence>
<reference evidence="1" key="1">
    <citation type="submission" date="2021-01" db="EMBL/GenBank/DDBJ databases">
        <authorList>
            <person name="Corre E."/>
            <person name="Pelletier E."/>
            <person name="Niang G."/>
            <person name="Scheremetjew M."/>
            <person name="Finn R."/>
            <person name="Kale V."/>
            <person name="Holt S."/>
            <person name="Cochrane G."/>
            <person name="Meng A."/>
            <person name="Brown T."/>
            <person name="Cohen L."/>
        </authorList>
    </citation>
    <scope>NUCLEOTIDE SEQUENCE</scope>
    <source>
        <strain evidence="1">CCMP 2712</strain>
    </source>
</reference>
<name>A0A7S4KWS0_GUITH</name>
<proteinExistence type="predicted"/>
<dbReference type="AlphaFoldDB" id="A0A7S4KWS0"/>